<dbReference type="InterPro" id="IPR036661">
    <property type="entry name" value="Luciferase-like_sf"/>
</dbReference>
<organism evidence="2 3">
    <name type="scientific">Pontibacter actiniarum</name>
    <dbReference type="NCBI Taxonomy" id="323450"/>
    <lineage>
        <taxon>Bacteria</taxon>
        <taxon>Pseudomonadati</taxon>
        <taxon>Bacteroidota</taxon>
        <taxon>Cytophagia</taxon>
        <taxon>Cytophagales</taxon>
        <taxon>Hymenobacteraceae</taxon>
        <taxon>Pontibacter</taxon>
    </lineage>
</organism>
<evidence type="ECO:0000313" key="3">
    <source>
        <dbReference type="Proteomes" id="UP000266292"/>
    </source>
</evidence>
<dbReference type="GO" id="GO:0016705">
    <property type="term" value="F:oxidoreductase activity, acting on paired donors, with incorporation or reduction of molecular oxygen"/>
    <property type="evidence" value="ECO:0007669"/>
    <property type="project" value="InterPro"/>
</dbReference>
<accession>A0A1X9YS80</accession>
<reference evidence="3" key="1">
    <citation type="submission" date="2017-05" db="EMBL/GenBank/DDBJ databases">
        <authorList>
            <person name="Ray J."/>
            <person name="Price M."/>
            <person name="Deutschbauer A."/>
        </authorList>
    </citation>
    <scope>NUCLEOTIDE SEQUENCE [LARGE SCALE GENOMIC DNA]</scope>
    <source>
        <strain evidence="3">DSM 19842</strain>
    </source>
</reference>
<dbReference type="InterPro" id="IPR050766">
    <property type="entry name" value="Bact_Lucif_Oxidored"/>
</dbReference>
<dbReference type="STRING" id="709015.GCA_000472485_01988"/>
<dbReference type="SUPFAM" id="SSF51679">
    <property type="entry name" value="Bacterial luciferase-like"/>
    <property type="match status" value="1"/>
</dbReference>
<dbReference type="KEGG" id="pact:CA264_09845"/>
<dbReference type="RefSeq" id="WP_025606769.1">
    <property type="nucleotide sequence ID" value="NZ_CP021235.1"/>
</dbReference>
<protein>
    <submittedName>
        <fullName evidence="2">LLM class flavin-dependent oxidoreductase</fullName>
    </submittedName>
</protein>
<gene>
    <name evidence="2" type="ORF">CA264_09845</name>
</gene>
<sequence length="304" mass="34671">MKISLLEFGEGDAMSNSMVRLSNVLDYAVKADQLGFNRLWLAEHHLYNRKSAWGCPLPIIPVIAGITQKLRVGTGGILLKLHNPFDVAAQVKLWHNIYGGRIDLGLANGGAPKIELLQHEGTSSVTFDTKFATIVSYLKEEEKLREKKIVLPPYHGSVPEVWALSTTGRGFHRALQYGTNYVRSIFHEVAELAPEKELFEDFKKEFEQRHGRKVKTMLSISGSCLRSESRLRELRREAAKDEKNHLIGSVAYFEEKFPELLYTYGADEIIWRDMNRNVHEKHETLELLSGFVTKEEPVREVSLH</sequence>
<dbReference type="GO" id="GO:0005829">
    <property type="term" value="C:cytosol"/>
    <property type="evidence" value="ECO:0007669"/>
    <property type="project" value="TreeGrafter"/>
</dbReference>
<dbReference type="EMBL" id="CP021235">
    <property type="protein sequence ID" value="ARS35718.1"/>
    <property type="molecule type" value="Genomic_DNA"/>
</dbReference>
<dbReference type="OrthoDB" id="9780518at2"/>
<dbReference type="Gene3D" id="3.20.20.30">
    <property type="entry name" value="Luciferase-like domain"/>
    <property type="match status" value="1"/>
</dbReference>
<proteinExistence type="predicted"/>
<dbReference type="Proteomes" id="UP000266292">
    <property type="component" value="Chromosome"/>
</dbReference>
<dbReference type="PANTHER" id="PTHR30137">
    <property type="entry name" value="LUCIFERASE-LIKE MONOOXYGENASE"/>
    <property type="match status" value="1"/>
</dbReference>
<feature type="domain" description="Luciferase-like" evidence="1">
    <location>
        <begin position="1"/>
        <end position="237"/>
    </location>
</feature>
<evidence type="ECO:0000313" key="2">
    <source>
        <dbReference type="EMBL" id="ARS35718.1"/>
    </source>
</evidence>
<name>A0A1X9YS80_9BACT</name>
<dbReference type="AlphaFoldDB" id="A0A1X9YS80"/>
<dbReference type="PANTHER" id="PTHR30137:SF6">
    <property type="entry name" value="LUCIFERASE-LIKE MONOOXYGENASE"/>
    <property type="match status" value="1"/>
</dbReference>
<dbReference type="Pfam" id="PF00296">
    <property type="entry name" value="Bac_luciferase"/>
    <property type="match status" value="1"/>
</dbReference>
<evidence type="ECO:0000259" key="1">
    <source>
        <dbReference type="Pfam" id="PF00296"/>
    </source>
</evidence>
<keyword evidence="3" id="KW-1185">Reference proteome</keyword>
<dbReference type="InterPro" id="IPR011251">
    <property type="entry name" value="Luciferase-like_dom"/>
</dbReference>